<comment type="caution">
    <text evidence="2">The sequence shown here is derived from an EMBL/GenBank/DDBJ whole genome shotgun (WGS) entry which is preliminary data.</text>
</comment>
<gene>
    <name evidence="2" type="ORF">DY000_02026096</name>
</gene>
<reference evidence="2 3" key="1">
    <citation type="journal article" date="2020" name="BMC Genomics">
        <title>Intraspecific diversification of the crop wild relative Brassica cretica Lam. using demographic model selection.</title>
        <authorList>
            <person name="Kioukis A."/>
            <person name="Michalopoulou V.A."/>
            <person name="Briers L."/>
            <person name="Pirintsos S."/>
            <person name="Studholme D.J."/>
            <person name="Pavlidis P."/>
            <person name="Sarris P.F."/>
        </authorList>
    </citation>
    <scope>NUCLEOTIDE SEQUENCE [LARGE SCALE GENOMIC DNA]</scope>
    <source>
        <strain evidence="3">cv. PFS-1207/04</strain>
    </source>
</reference>
<name>A0ABQ7EF76_BRACR</name>
<evidence type="ECO:0000313" key="2">
    <source>
        <dbReference type="EMBL" id="KAF3595146.1"/>
    </source>
</evidence>
<evidence type="ECO:0000313" key="3">
    <source>
        <dbReference type="Proteomes" id="UP000266723"/>
    </source>
</evidence>
<evidence type="ECO:0000256" key="1">
    <source>
        <dbReference type="SAM" id="MobiDB-lite"/>
    </source>
</evidence>
<feature type="region of interest" description="Disordered" evidence="1">
    <location>
        <begin position="121"/>
        <end position="238"/>
    </location>
</feature>
<feature type="region of interest" description="Disordered" evidence="1">
    <location>
        <begin position="78"/>
        <end position="103"/>
    </location>
</feature>
<dbReference type="EMBL" id="QGKV02000299">
    <property type="protein sequence ID" value="KAF3595146.1"/>
    <property type="molecule type" value="Genomic_DNA"/>
</dbReference>
<keyword evidence="3" id="KW-1185">Reference proteome</keyword>
<accession>A0ABQ7EF76</accession>
<dbReference type="Proteomes" id="UP000266723">
    <property type="component" value="Unassembled WGS sequence"/>
</dbReference>
<organism evidence="2 3">
    <name type="scientific">Brassica cretica</name>
    <name type="common">Mustard</name>
    <dbReference type="NCBI Taxonomy" id="69181"/>
    <lineage>
        <taxon>Eukaryota</taxon>
        <taxon>Viridiplantae</taxon>
        <taxon>Streptophyta</taxon>
        <taxon>Embryophyta</taxon>
        <taxon>Tracheophyta</taxon>
        <taxon>Spermatophyta</taxon>
        <taxon>Magnoliopsida</taxon>
        <taxon>eudicotyledons</taxon>
        <taxon>Gunneridae</taxon>
        <taxon>Pentapetalae</taxon>
        <taxon>rosids</taxon>
        <taxon>malvids</taxon>
        <taxon>Brassicales</taxon>
        <taxon>Brassicaceae</taxon>
        <taxon>Brassiceae</taxon>
        <taxon>Brassica</taxon>
    </lineage>
</organism>
<feature type="compositionally biased region" description="Low complexity" evidence="1">
    <location>
        <begin position="137"/>
        <end position="162"/>
    </location>
</feature>
<feature type="region of interest" description="Disordered" evidence="1">
    <location>
        <begin position="23"/>
        <end position="49"/>
    </location>
</feature>
<protein>
    <submittedName>
        <fullName evidence="2">Uncharacterized protein</fullName>
    </submittedName>
</protein>
<proteinExistence type="predicted"/>
<feature type="compositionally biased region" description="Polar residues" evidence="1">
    <location>
        <begin position="84"/>
        <end position="101"/>
    </location>
</feature>
<sequence length="238" mass="25010">MSEKVNPWFSSVLAFGLIPPATSGTASLGSGNGKSLLASSSSGPATGNEIESAVRYRSVDLQTTPDVTVHNSFKGFTVLPPKNTPNYSSNSTQSVQDNSTPEPVIETEKADFEADLQEILSMPKPPSTDSEMTDFAPSDSSLNPSAPSPSPSSSFLILPVSPAHSSSNHLLQNPKGILFCLFDPPPSPAKGESAPDPVTFTDPDPDPDPDHLPATTLSSETPFEGSLLPQEETMPLCL</sequence>